<organism evidence="2 3">
    <name type="scientific">Shewanella jiangmenensis</name>
    <dbReference type="NCBI Taxonomy" id="2837387"/>
    <lineage>
        <taxon>Bacteria</taxon>
        <taxon>Pseudomonadati</taxon>
        <taxon>Pseudomonadota</taxon>
        <taxon>Gammaproteobacteria</taxon>
        <taxon>Alteromonadales</taxon>
        <taxon>Shewanellaceae</taxon>
        <taxon>Shewanella</taxon>
    </lineage>
</organism>
<proteinExistence type="inferred from homology"/>
<dbReference type="Pfam" id="PF04175">
    <property type="entry name" value="DUF406"/>
    <property type="match status" value="1"/>
</dbReference>
<dbReference type="Proteomes" id="UP001195903">
    <property type="component" value="Unassembled WGS sequence"/>
</dbReference>
<name>A0ABS5V670_9GAMM</name>
<dbReference type="PANTHER" id="PTHR38769:SF1">
    <property type="entry name" value="UPF0381 PROTEIN YFCZ-RELATED"/>
    <property type="match status" value="1"/>
</dbReference>
<evidence type="ECO:0000256" key="1">
    <source>
        <dbReference type="ARBA" id="ARBA00006201"/>
    </source>
</evidence>
<gene>
    <name evidence="2" type="ORF">KJI95_15655</name>
</gene>
<keyword evidence="3" id="KW-1185">Reference proteome</keyword>
<dbReference type="Gene3D" id="3.30.70.860">
    <property type="match status" value="1"/>
</dbReference>
<evidence type="ECO:0000313" key="2">
    <source>
        <dbReference type="EMBL" id="MBT1445938.1"/>
    </source>
</evidence>
<dbReference type="PANTHER" id="PTHR38769">
    <property type="entry name" value="UPF0381 PROTEIN YFCZ-RELATED"/>
    <property type="match status" value="1"/>
</dbReference>
<accession>A0ABS5V670</accession>
<dbReference type="InterPro" id="IPR005272">
    <property type="entry name" value="DUF406"/>
</dbReference>
<dbReference type="RefSeq" id="WP_214508137.1">
    <property type="nucleotide sequence ID" value="NZ_JAHEPS010000007.1"/>
</dbReference>
<sequence>MKSIQANQGNHVNDTCTDCGSFVDIGAVIGEDDRLLSLNFTGEDALERAKRVAELASSRFDEVHYTLVETADGVEMNLTFGVAAEMMIFQLEQGL</sequence>
<protein>
    <submittedName>
        <fullName evidence="2">DUF406 family protein</fullName>
    </submittedName>
</protein>
<dbReference type="InterPro" id="IPR035571">
    <property type="entry name" value="UPF0234-like_C"/>
</dbReference>
<comment type="similarity">
    <text evidence="1">Belongs to the UPF0381 family.</text>
</comment>
<reference evidence="2 3" key="1">
    <citation type="submission" date="2021-05" db="EMBL/GenBank/DDBJ databases">
        <title>Shewanella sp. JM162201.</title>
        <authorList>
            <person name="Xu S."/>
            <person name="Li A."/>
        </authorList>
    </citation>
    <scope>NUCLEOTIDE SEQUENCE [LARGE SCALE GENOMIC DNA]</scope>
    <source>
        <strain evidence="2 3">JM162201</strain>
    </source>
</reference>
<evidence type="ECO:0000313" key="3">
    <source>
        <dbReference type="Proteomes" id="UP001195903"/>
    </source>
</evidence>
<dbReference type="EMBL" id="JAHEPS010000007">
    <property type="protein sequence ID" value="MBT1445938.1"/>
    <property type="molecule type" value="Genomic_DNA"/>
</dbReference>
<comment type="caution">
    <text evidence="2">The sequence shown here is derived from an EMBL/GenBank/DDBJ whole genome shotgun (WGS) entry which is preliminary data.</text>
</comment>